<dbReference type="PANTHER" id="PTHR35790:SF4">
    <property type="entry name" value="HTH-TYPE TRANSCRIPTIONAL REGULATOR PCHR"/>
    <property type="match status" value="1"/>
</dbReference>
<dbReference type="EMBL" id="CP027668">
    <property type="protein sequence ID" value="AVO46270.1"/>
    <property type="molecule type" value="Genomic_DNA"/>
</dbReference>
<keyword evidence="3" id="KW-0804">Transcription</keyword>
<evidence type="ECO:0000259" key="4">
    <source>
        <dbReference type="PROSITE" id="PS50995"/>
    </source>
</evidence>
<dbReference type="Gene3D" id="1.10.10.10">
    <property type="entry name" value="Winged helix-like DNA-binding domain superfamily/Winged helix DNA-binding domain"/>
    <property type="match status" value="1"/>
</dbReference>
<dbReference type="OrthoDB" id="8906692at2"/>
<accession>A0A2S0NDM1</accession>
<proteinExistence type="predicted"/>
<keyword evidence="1" id="KW-0805">Transcription regulation</keyword>
<gene>
    <name evidence="5" type="ORF">C6569_15065</name>
</gene>
<dbReference type="InterPro" id="IPR052067">
    <property type="entry name" value="Metal_resp_HTH_trans_reg"/>
</dbReference>
<dbReference type="GO" id="GO:0003677">
    <property type="term" value="F:DNA binding"/>
    <property type="evidence" value="ECO:0007669"/>
    <property type="project" value="UniProtKB-KW"/>
</dbReference>
<dbReference type="InterPro" id="IPR036388">
    <property type="entry name" value="WH-like_DNA-bd_sf"/>
</dbReference>
<dbReference type="RefSeq" id="WP_106749611.1">
    <property type="nucleotide sequence ID" value="NZ_CP027668.1"/>
</dbReference>
<feature type="domain" description="HTH marR-type" evidence="4">
    <location>
        <begin position="19"/>
        <end position="152"/>
    </location>
</feature>
<dbReference type="InterPro" id="IPR036390">
    <property type="entry name" value="WH_DNA-bd_sf"/>
</dbReference>
<dbReference type="InterPro" id="IPR000835">
    <property type="entry name" value="HTH_MarR-typ"/>
</dbReference>
<dbReference type="Pfam" id="PF12802">
    <property type="entry name" value="MarR_2"/>
    <property type="match status" value="1"/>
</dbReference>
<dbReference type="Proteomes" id="UP000237889">
    <property type="component" value="Chromosome"/>
</dbReference>
<evidence type="ECO:0000313" key="6">
    <source>
        <dbReference type="Proteomes" id="UP000237889"/>
    </source>
</evidence>
<evidence type="ECO:0000256" key="2">
    <source>
        <dbReference type="ARBA" id="ARBA00023125"/>
    </source>
</evidence>
<sequence length="169" mass="19132">MDARLADKSSFSDPKLELDSFLPYRLNVLANVVSQALSGIYAERYGLGIPEWRVIATLGQFGQATAKDIGAHSHMHKTKVSRAVASLTRRRLVQRRINRQDLREAFLSLTREGQVIYGDLVPVAQRFAADLSDGFTPHERDQLDLLLTRLTERSLRMLDREDEPQPVSD</sequence>
<organism evidence="5 6">
    <name type="scientific">Phreatobacter cathodiphilus</name>
    <dbReference type="NCBI Taxonomy" id="1868589"/>
    <lineage>
        <taxon>Bacteria</taxon>
        <taxon>Pseudomonadati</taxon>
        <taxon>Pseudomonadota</taxon>
        <taxon>Alphaproteobacteria</taxon>
        <taxon>Hyphomicrobiales</taxon>
        <taxon>Phreatobacteraceae</taxon>
        <taxon>Phreatobacter</taxon>
    </lineage>
</organism>
<dbReference type="SMART" id="SM00347">
    <property type="entry name" value="HTH_MARR"/>
    <property type="match status" value="1"/>
</dbReference>
<dbReference type="PRINTS" id="PR00598">
    <property type="entry name" value="HTHMARR"/>
</dbReference>
<keyword evidence="6" id="KW-1185">Reference proteome</keyword>
<dbReference type="AlphaFoldDB" id="A0A2S0NDM1"/>
<evidence type="ECO:0000313" key="5">
    <source>
        <dbReference type="EMBL" id="AVO46270.1"/>
    </source>
</evidence>
<reference evidence="5 6" key="1">
    <citation type="submission" date="2018-03" db="EMBL/GenBank/DDBJ databases">
        <title>Genome sequencing of Phreatobacter sp.</title>
        <authorList>
            <person name="Kim S.-J."/>
            <person name="Heo J."/>
            <person name="Kwon S.-W."/>
        </authorList>
    </citation>
    <scope>NUCLEOTIDE SEQUENCE [LARGE SCALE GENOMIC DNA]</scope>
    <source>
        <strain evidence="5 6">S-12</strain>
    </source>
</reference>
<dbReference type="PANTHER" id="PTHR35790">
    <property type="entry name" value="HTH-TYPE TRANSCRIPTIONAL REGULATOR PCHR"/>
    <property type="match status" value="1"/>
</dbReference>
<evidence type="ECO:0000256" key="3">
    <source>
        <dbReference type="ARBA" id="ARBA00023163"/>
    </source>
</evidence>
<evidence type="ECO:0000256" key="1">
    <source>
        <dbReference type="ARBA" id="ARBA00023015"/>
    </source>
</evidence>
<name>A0A2S0NDM1_9HYPH</name>
<dbReference type="GO" id="GO:0003700">
    <property type="term" value="F:DNA-binding transcription factor activity"/>
    <property type="evidence" value="ECO:0007669"/>
    <property type="project" value="InterPro"/>
</dbReference>
<keyword evidence="2" id="KW-0238">DNA-binding</keyword>
<dbReference type="KEGG" id="phr:C6569_15065"/>
<dbReference type="PROSITE" id="PS50995">
    <property type="entry name" value="HTH_MARR_2"/>
    <property type="match status" value="1"/>
</dbReference>
<protein>
    <submittedName>
        <fullName evidence="5">Transcriptional regulator</fullName>
    </submittedName>
</protein>
<dbReference type="SUPFAM" id="SSF46785">
    <property type="entry name" value="Winged helix' DNA-binding domain"/>
    <property type="match status" value="1"/>
</dbReference>